<dbReference type="CDD" id="cd00009">
    <property type="entry name" value="AAA"/>
    <property type="match status" value="1"/>
</dbReference>
<dbReference type="InterPro" id="IPR011335">
    <property type="entry name" value="Restrct_endonuc-II-like"/>
</dbReference>
<dbReference type="PANTHER" id="PTHR43566">
    <property type="entry name" value="CONSERVED PROTEIN"/>
    <property type="match status" value="1"/>
</dbReference>
<gene>
    <name evidence="3" type="ORF">CR164_12625</name>
</gene>
<evidence type="ECO:0000313" key="3">
    <source>
        <dbReference type="EMBL" id="PWW80964.1"/>
    </source>
</evidence>
<evidence type="ECO:0000313" key="4">
    <source>
        <dbReference type="Proteomes" id="UP000246278"/>
    </source>
</evidence>
<dbReference type="Pfam" id="PF13635">
    <property type="entry name" value="DUF4143"/>
    <property type="match status" value="1"/>
</dbReference>
<dbReference type="SUPFAM" id="SSF52540">
    <property type="entry name" value="P-loop containing nucleoside triphosphate hydrolases"/>
    <property type="match status" value="1"/>
</dbReference>
<dbReference type="PANTHER" id="PTHR43566:SF1">
    <property type="entry name" value="AAA+ ATPASE DOMAIN-CONTAINING PROTEIN"/>
    <property type="match status" value="1"/>
</dbReference>
<feature type="domain" description="DUF4143" evidence="2">
    <location>
        <begin position="197"/>
        <end position="354"/>
    </location>
</feature>
<organism evidence="3 4">
    <name type="scientific">Prosthecochloris marina</name>
    <dbReference type="NCBI Taxonomy" id="2017681"/>
    <lineage>
        <taxon>Bacteria</taxon>
        <taxon>Pseudomonadati</taxon>
        <taxon>Chlorobiota</taxon>
        <taxon>Chlorobiia</taxon>
        <taxon>Chlorobiales</taxon>
        <taxon>Chlorobiaceae</taxon>
        <taxon>Prosthecochloris</taxon>
    </lineage>
</organism>
<dbReference type="InterPro" id="IPR025420">
    <property type="entry name" value="DUF4143"/>
</dbReference>
<sequence>MLIERQQKALLEKRLDAEPRRFIQVIHGPRQVGKTTLAQQFMQATKQTTHFTTADNVSVGQSAWISQQWEATRIALRRSPRKEAILIIDEIQKISNWSETVKREWDNDSANNLNLKVVLLGSSRLLLQEGLSESLAGRFETIYLGHWSYSEMKQAFGLTPEEYVWFGGYPGAAALIGDEERWSRYIKDSLIESSISRDILMLNRVDKPALMKRLFELGCHYSGQILSYTKIMGQLQDAGNTTTLAHYLQLLDTAGLLGGLEKYSPEIVRRRASSPKFQVHNTALISAQQESTFNDIVEKPAEWGRWVESAIGAHLLNHSLSTGYQLNYWRHGNHEVDFILVHKSKVIGLEVKSGSTRYTSGIEAFKQRYNPEKVLLVGNSGIPWQDFLAIDPAELFL</sequence>
<comment type="caution">
    <text evidence="3">The sequence shown here is derived from an EMBL/GenBank/DDBJ whole genome shotgun (WGS) entry which is preliminary data.</text>
</comment>
<accession>A0A317T2U8</accession>
<dbReference type="EMBL" id="PDNZ01000013">
    <property type="protein sequence ID" value="PWW80964.1"/>
    <property type="molecule type" value="Genomic_DNA"/>
</dbReference>
<proteinExistence type="predicted"/>
<protein>
    <submittedName>
        <fullName evidence="3">AAA family ATPase</fullName>
    </submittedName>
</protein>
<evidence type="ECO:0000259" key="2">
    <source>
        <dbReference type="Pfam" id="PF13635"/>
    </source>
</evidence>
<dbReference type="SUPFAM" id="SSF52980">
    <property type="entry name" value="Restriction endonuclease-like"/>
    <property type="match status" value="1"/>
</dbReference>
<reference evidence="4" key="1">
    <citation type="submission" date="2017-10" db="EMBL/GenBank/DDBJ databases">
        <authorList>
            <person name="Gaisin V.A."/>
            <person name="Rysina M.S."/>
            <person name="Grouzdev D.S."/>
        </authorList>
    </citation>
    <scope>NUCLEOTIDE SEQUENCE [LARGE SCALE GENOMIC DNA]</scope>
    <source>
        <strain evidence="4">V1</strain>
    </source>
</reference>
<evidence type="ECO:0000259" key="1">
    <source>
        <dbReference type="Pfam" id="PF13173"/>
    </source>
</evidence>
<dbReference type="Pfam" id="PF13173">
    <property type="entry name" value="AAA_14"/>
    <property type="match status" value="1"/>
</dbReference>
<dbReference type="OrthoDB" id="9778168at2"/>
<keyword evidence="4" id="KW-1185">Reference proteome</keyword>
<dbReference type="RefSeq" id="WP_110024362.1">
    <property type="nucleotide sequence ID" value="NZ_PDNZ01000013.1"/>
</dbReference>
<dbReference type="InterPro" id="IPR027417">
    <property type="entry name" value="P-loop_NTPase"/>
</dbReference>
<dbReference type="Proteomes" id="UP000246278">
    <property type="component" value="Unassembled WGS sequence"/>
</dbReference>
<feature type="domain" description="AAA" evidence="1">
    <location>
        <begin position="23"/>
        <end position="152"/>
    </location>
</feature>
<name>A0A317T2U8_9CHLB</name>
<dbReference type="Gene3D" id="3.40.50.300">
    <property type="entry name" value="P-loop containing nucleotide triphosphate hydrolases"/>
    <property type="match status" value="1"/>
</dbReference>
<dbReference type="InterPro" id="IPR041682">
    <property type="entry name" value="AAA_14"/>
</dbReference>
<dbReference type="AlphaFoldDB" id="A0A317T2U8"/>